<sequence length="65" mass="7371">PPNPYIENNINKEITIRACIPPTPYIKKILIRKLPVGHGMYPPTPYIENIIIRKLPVGHVSPPPH</sequence>
<dbReference type="InParanoid" id="A7SFQ9"/>
<dbReference type="AlphaFoldDB" id="A7SFQ9"/>
<evidence type="ECO:0000313" key="2">
    <source>
        <dbReference type="Proteomes" id="UP000001593"/>
    </source>
</evidence>
<proteinExistence type="predicted"/>
<dbReference type="HOGENOM" id="CLU_2856340_0_0_1"/>
<reference evidence="1 2" key="1">
    <citation type="journal article" date="2007" name="Science">
        <title>Sea anemone genome reveals ancestral eumetazoan gene repertoire and genomic organization.</title>
        <authorList>
            <person name="Putnam N.H."/>
            <person name="Srivastava M."/>
            <person name="Hellsten U."/>
            <person name="Dirks B."/>
            <person name="Chapman J."/>
            <person name="Salamov A."/>
            <person name="Terry A."/>
            <person name="Shapiro H."/>
            <person name="Lindquist E."/>
            <person name="Kapitonov V.V."/>
            <person name="Jurka J."/>
            <person name="Genikhovich G."/>
            <person name="Grigoriev I.V."/>
            <person name="Lucas S.M."/>
            <person name="Steele R.E."/>
            <person name="Finnerty J.R."/>
            <person name="Technau U."/>
            <person name="Martindale M.Q."/>
            <person name="Rokhsar D.S."/>
        </authorList>
    </citation>
    <scope>NUCLEOTIDE SEQUENCE [LARGE SCALE GENOMIC DNA]</scope>
    <source>
        <strain evidence="2">CH2 X CH6</strain>
    </source>
</reference>
<protein>
    <submittedName>
        <fullName evidence="1">Uncharacterized protein</fullName>
    </submittedName>
</protein>
<accession>A7SFQ9</accession>
<evidence type="ECO:0000313" key="1">
    <source>
        <dbReference type="EMBL" id="EDO37451.1"/>
    </source>
</evidence>
<name>A7SFQ9_NEMVE</name>
<feature type="non-terminal residue" evidence="1">
    <location>
        <position position="1"/>
    </location>
</feature>
<organism evidence="1 2">
    <name type="scientific">Nematostella vectensis</name>
    <name type="common">Starlet sea anemone</name>
    <dbReference type="NCBI Taxonomy" id="45351"/>
    <lineage>
        <taxon>Eukaryota</taxon>
        <taxon>Metazoa</taxon>
        <taxon>Cnidaria</taxon>
        <taxon>Anthozoa</taxon>
        <taxon>Hexacorallia</taxon>
        <taxon>Actiniaria</taxon>
        <taxon>Edwardsiidae</taxon>
        <taxon>Nematostella</taxon>
    </lineage>
</organism>
<dbReference type="Proteomes" id="UP000001593">
    <property type="component" value="Unassembled WGS sequence"/>
</dbReference>
<dbReference type="EMBL" id="DS469646">
    <property type="protein sequence ID" value="EDO37451.1"/>
    <property type="molecule type" value="Genomic_DNA"/>
</dbReference>
<keyword evidence="2" id="KW-1185">Reference proteome</keyword>
<gene>
    <name evidence="1" type="ORF">NEMVEDRAFT_v1g71294</name>
</gene>
<feature type="non-terminal residue" evidence="1">
    <location>
        <position position="65"/>
    </location>
</feature>